<protein>
    <recommendedName>
        <fullName evidence="4">Dolichyl-phosphate-mannose-protein mannosyltransferase</fullName>
    </recommendedName>
</protein>
<organism evidence="2 3">
    <name type="scientific">Cohnella lupini</name>
    <dbReference type="NCBI Taxonomy" id="1294267"/>
    <lineage>
        <taxon>Bacteria</taxon>
        <taxon>Bacillati</taxon>
        <taxon>Bacillota</taxon>
        <taxon>Bacilli</taxon>
        <taxon>Bacillales</taxon>
        <taxon>Paenibacillaceae</taxon>
        <taxon>Cohnella</taxon>
    </lineage>
</organism>
<evidence type="ECO:0000256" key="1">
    <source>
        <dbReference type="SAM" id="Phobius"/>
    </source>
</evidence>
<evidence type="ECO:0008006" key="4">
    <source>
        <dbReference type="Google" id="ProtNLM"/>
    </source>
</evidence>
<gene>
    <name evidence="2" type="ORF">DFP95_110107</name>
</gene>
<keyword evidence="1" id="KW-0472">Membrane</keyword>
<feature type="transmembrane region" description="Helical" evidence="1">
    <location>
        <begin position="12"/>
        <end position="29"/>
    </location>
</feature>
<feature type="transmembrane region" description="Helical" evidence="1">
    <location>
        <begin position="93"/>
        <end position="111"/>
    </location>
</feature>
<dbReference type="EMBL" id="QRDY01000010">
    <property type="protein sequence ID" value="RED57634.1"/>
    <property type="molecule type" value="Genomic_DNA"/>
</dbReference>
<keyword evidence="1" id="KW-0812">Transmembrane</keyword>
<evidence type="ECO:0000313" key="3">
    <source>
        <dbReference type="Proteomes" id="UP000256869"/>
    </source>
</evidence>
<name>A0A3D9I766_9BACL</name>
<keyword evidence="1" id="KW-1133">Transmembrane helix</keyword>
<dbReference type="AlphaFoldDB" id="A0A3D9I766"/>
<proteinExistence type="predicted"/>
<reference evidence="2 3" key="1">
    <citation type="submission" date="2018-07" db="EMBL/GenBank/DDBJ databases">
        <title>Genomic Encyclopedia of Type Strains, Phase III (KMG-III): the genomes of soil and plant-associated and newly described type strains.</title>
        <authorList>
            <person name="Whitman W."/>
        </authorList>
    </citation>
    <scope>NUCLEOTIDE SEQUENCE [LARGE SCALE GENOMIC DNA]</scope>
    <source>
        <strain evidence="2 3">CECT 8236</strain>
    </source>
</reference>
<keyword evidence="3" id="KW-1185">Reference proteome</keyword>
<accession>A0A3D9I766</accession>
<dbReference type="Proteomes" id="UP000256869">
    <property type="component" value="Unassembled WGS sequence"/>
</dbReference>
<evidence type="ECO:0000313" key="2">
    <source>
        <dbReference type="EMBL" id="RED57634.1"/>
    </source>
</evidence>
<sequence>MRSIFSKTNYVLFLLICAFSIAQFTYFLVQNYNVNYYDEEGYYFISNQIIQNGLFNLTEELRTYLYPLILSLFYVFTDGSLSSHKILVSIFQYAVLIFTVLLIAKTAFNYSKSKVVFLP</sequence>
<comment type="caution">
    <text evidence="2">The sequence shown here is derived from an EMBL/GenBank/DDBJ whole genome shotgun (WGS) entry which is preliminary data.</text>
</comment>